<feature type="transmembrane region" description="Helical" evidence="6">
    <location>
        <begin position="12"/>
        <end position="38"/>
    </location>
</feature>
<dbReference type="Gene3D" id="6.10.340.10">
    <property type="match status" value="1"/>
</dbReference>
<reference evidence="9 10" key="1">
    <citation type="submission" date="2020-02" db="EMBL/GenBank/DDBJ databases">
        <title>Genome sequence of Roseobacter ponti.</title>
        <authorList>
            <person name="Hollensteiner J."/>
            <person name="Schneider D."/>
            <person name="Poehlein A."/>
            <person name="Daniel R."/>
        </authorList>
    </citation>
    <scope>NUCLEOTIDE SEQUENCE [LARGE SCALE GENOMIC DNA]</scope>
    <source>
        <strain evidence="9 10">DSM 106830</strain>
    </source>
</reference>
<keyword evidence="2" id="KW-0145">Chemotaxis</keyword>
<evidence type="ECO:0000259" key="7">
    <source>
        <dbReference type="PROSITE" id="PS50111"/>
    </source>
</evidence>
<evidence type="ECO:0000256" key="5">
    <source>
        <dbReference type="SAM" id="MobiDB-lite"/>
    </source>
</evidence>
<sequence length="927" mass="98959">MRSTLSDFFGSVLVRLLLIFGSLAAMTAAAIVIGWMVFQSIATNMAVLSEERLPELRDSAGVVSVTDRLRAVLSDILIASEPEDLDKLAFKTSLILEDIRTAAEAFGSEQQTALTGRIDRVAAALKTLTVARGEEFRSAEGVATAVQSALELANEATALLTTATDDAYFDLVIGGENTISSIDATLTQLIEKDFVIFQAALGARSEVNLLSGIALSILQTRDAAMMTILQDLGSAASERLSIFAAQIDDAGTMPELTGTLTASNDFFSNIIKSRGRGVGTAETLSQRQSVDAALSSALDSLYFDFVINSESAKEENASAIQALMDDQVTQIRDQAAVDAATKSFFAAAMQSALARDPYELSLREAELQSAGQRLTEAKSKVSPDIAVHLDAILSVADPGTGISAIRASAFDAQRNAAEATTAAAATVRDIAVAVSEFASASQTQIELAADRLNGEVSNARKRMQQIGLLSLLIVLAAPVFVWLMVTRPLNRVTVITERLAAGDLSEIVGTDRYRGEIGKLTSALQVFREGSLERQRMQEEEKARQTELIEAERESEKLKRDAEIAEQKAKERREAEEREREEKERAREEKLRRATEEEREARAQEQEVVVSQLASSLKSLSVGDLTHTIATEFPGEYETLRQDYNEAVGNLADLIGRIGLSAEVIDSSSAEIAVSSLDLSRRTENSAATLEETAAALSQMTSSVSSAAEGASDASSTVEAVKRDTEASRTVMQDAVSAMSEIEESSRDISKIVEVIDSIAFQTNLLALNAGVEAARAGEAGRGFAVVASEVRILAHRCSEAALQIGTLISQSTDHVEKGVSLIDQTNRALSAILEGITNVSKNVSEIAVSAKEQSGGIGEINTAVEQLDQTTQQNAAMFEETTAASQSLTEEAGKLARIVSSFRIAGASDVPVEPKDTGEFDQSSAA</sequence>
<dbReference type="SMART" id="SM00283">
    <property type="entry name" value="MA"/>
    <property type="match status" value="1"/>
</dbReference>
<dbReference type="Proteomes" id="UP000503308">
    <property type="component" value="Chromosome"/>
</dbReference>
<dbReference type="GO" id="GO:0004888">
    <property type="term" value="F:transmembrane signaling receptor activity"/>
    <property type="evidence" value="ECO:0007669"/>
    <property type="project" value="InterPro"/>
</dbReference>
<evidence type="ECO:0000256" key="6">
    <source>
        <dbReference type="SAM" id="Phobius"/>
    </source>
</evidence>
<accession>A0A858SVS2</accession>
<evidence type="ECO:0000256" key="4">
    <source>
        <dbReference type="PROSITE-ProRule" id="PRU00284"/>
    </source>
</evidence>
<comment type="subcellular location">
    <subcellularLocation>
        <location evidence="1">Membrane</location>
    </subcellularLocation>
</comment>
<dbReference type="InterPro" id="IPR004090">
    <property type="entry name" value="Chemotax_Me-accpt_rcpt"/>
</dbReference>
<dbReference type="Pfam" id="PF00672">
    <property type="entry name" value="HAMP"/>
    <property type="match status" value="1"/>
</dbReference>
<evidence type="ECO:0000313" key="9">
    <source>
        <dbReference type="EMBL" id="QJF52107.1"/>
    </source>
</evidence>
<evidence type="ECO:0000259" key="8">
    <source>
        <dbReference type="PROSITE" id="PS50885"/>
    </source>
</evidence>
<evidence type="ECO:0000313" key="10">
    <source>
        <dbReference type="Proteomes" id="UP000503308"/>
    </source>
</evidence>
<dbReference type="PRINTS" id="PR00260">
    <property type="entry name" value="CHEMTRNSDUCR"/>
</dbReference>
<dbReference type="Gene3D" id="1.10.287.950">
    <property type="entry name" value="Methyl-accepting chemotaxis protein"/>
    <property type="match status" value="1"/>
</dbReference>
<dbReference type="SUPFAM" id="SSF158472">
    <property type="entry name" value="HAMP domain-like"/>
    <property type="match status" value="1"/>
</dbReference>
<dbReference type="EMBL" id="CP048788">
    <property type="protein sequence ID" value="QJF52107.1"/>
    <property type="molecule type" value="Genomic_DNA"/>
</dbReference>
<feature type="domain" description="HAMP" evidence="8">
    <location>
        <begin position="483"/>
        <end position="536"/>
    </location>
</feature>
<dbReference type="FunFam" id="1.10.287.950:FF:000001">
    <property type="entry name" value="Methyl-accepting chemotaxis sensory transducer"/>
    <property type="match status" value="1"/>
</dbReference>
<dbReference type="GO" id="GO:0007165">
    <property type="term" value="P:signal transduction"/>
    <property type="evidence" value="ECO:0007669"/>
    <property type="project" value="UniProtKB-KW"/>
</dbReference>
<organism evidence="9 10">
    <name type="scientific">Roseobacter ponti</name>
    <dbReference type="NCBI Taxonomy" id="1891787"/>
    <lineage>
        <taxon>Bacteria</taxon>
        <taxon>Pseudomonadati</taxon>
        <taxon>Pseudomonadota</taxon>
        <taxon>Alphaproteobacteria</taxon>
        <taxon>Rhodobacterales</taxon>
        <taxon>Roseobacteraceae</taxon>
        <taxon>Roseobacter</taxon>
    </lineage>
</organism>
<feature type="region of interest" description="Disordered" evidence="5">
    <location>
        <begin position="535"/>
        <end position="601"/>
    </location>
</feature>
<comment type="similarity">
    <text evidence="3">Belongs to the methyl-accepting chemotaxis (MCP) protein family.</text>
</comment>
<dbReference type="AlphaFoldDB" id="A0A858SVS2"/>
<keyword evidence="6" id="KW-0472">Membrane</keyword>
<feature type="domain" description="Methyl-accepting transducer" evidence="7">
    <location>
        <begin position="661"/>
        <end position="890"/>
    </location>
</feature>
<dbReference type="PROSITE" id="PS50885">
    <property type="entry name" value="HAMP"/>
    <property type="match status" value="2"/>
</dbReference>
<evidence type="ECO:0000256" key="3">
    <source>
        <dbReference type="ARBA" id="ARBA00029447"/>
    </source>
</evidence>
<name>A0A858SVS2_9RHOB</name>
<evidence type="ECO:0000256" key="1">
    <source>
        <dbReference type="ARBA" id="ARBA00004370"/>
    </source>
</evidence>
<dbReference type="GO" id="GO:0016020">
    <property type="term" value="C:membrane"/>
    <property type="evidence" value="ECO:0007669"/>
    <property type="project" value="UniProtKB-SubCell"/>
</dbReference>
<feature type="transmembrane region" description="Helical" evidence="6">
    <location>
        <begin position="466"/>
        <end position="485"/>
    </location>
</feature>
<dbReference type="RefSeq" id="WP_169641326.1">
    <property type="nucleotide sequence ID" value="NZ_CP048788.1"/>
</dbReference>
<dbReference type="GO" id="GO:0006935">
    <property type="term" value="P:chemotaxis"/>
    <property type="evidence" value="ECO:0007669"/>
    <property type="project" value="UniProtKB-KW"/>
</dbReference>
<keyword evidence="4" id="KW-0807">Transducer</keyword>
<dbReference type="PROSITE" id="PS50111">
    <property type="entry name" value="CHEMOTAXIS_TRANSDUC_2"/>
    <property type="match status" value="1"/>
</dbReference>
<dbReference type="Pfam" id="PF00015">
    <property type="entry name" value="MCPsignal"/>
    <property type="match status" value="1"/>
</dbReference>
<dbReference type="CDD" id="cd06225">
    <property type="entry name" value="HAMP"/>
    <property type="match status" value="1"/>
</dbReference>
<dbReference type="KEGG" id="rpon:G3256_13485"/>
<evidence type="ECO:0000256" key="2">
    <source>
        <dbReference type="ARBA" id="ARBA00022500"/>
    </source>
</evidence>
<dbReference type="InterPro" id="IPR003660">
    <property type="entry name" value="HAMP_dom"/>
</dbReference>
<dbReference type="PANTHER" id="PTHR43531">
    <property type="entry name" value="PROTEIN ICFG"/>
    <property type="match status" value="1"/>
</dbReference>
<dbReference type="SUPFAM" id="SSF58104">
    <property type="entry name" value="Methyl-accepting chemotaxis protein (MCP) signaling domain"/>
    <property type="match status" value="1"/>
</dbReference>
<keyword evidence="10" id="KW-1185">Reference proteome</keyword>
<dbReference type="InterPro" id="IPR004089">
    <property type="entry name" value="MCPsignal_dom"/>
</dbReference>
<dbReference type="InterPro" id="IPR051310">
    <property type="entry name" value="MCP_chemotaxis"/>
</dbReference>
<proteinExistence type="inferred from homology"/>
<feature type="domain" description="HAMP" evidence="8">
    <location>
        <begin position="610"/>
        <end position="656"/>
    </location>
</feature>
<protein>
    <submittedName>
        <fullName evidence="9">HAMP domain-containing protein</fullName>
    </submittedName>
</protein>
<dbReference type="PANTHER" id="PTHR43531:SF11">
    <property type="entry name" value="METHYL-ACCEPTING CHEMOTAXIS PROTEIN 3"/>
    <property type="match status" value="1"/>
</dbReference>
<gene>
    <name evidence="9" type="ORF">G3256_13485</name>
</gene>
<keyword evidence="6" id="KW-0812">Transmembrane</keyword>
<dbReference type="SMART" id="SM00304">
    <property type="entry name" value="HAMP"/>
    <property type="match status" value="2"/>
</dbReference>
<dbReference type="CDD" id="cd11386">
    <property type="entry name" value="MCP_signal"/>
    <property type="match status" value="1"/>
</dbReference>
<keyword evidence="6" id="KW-1133">Transmembrane helix</keyword>